<dbReference type="AlphaFoldDB" id="A0AA96VIN5"/>
<evidence type="ECO:0000259" key="12">
    <source>
        <dbReference type="PROSITE" id="PS50880"/>
    </source>
</evidence>
<comment type="cofactor">
    <cofactor evidence="11">
        <name>Mg(2+)</name>
        <dbReference type="ChEBI" id="CHEBI:18420"/>
    </cofactor>
    <cofactor evidence="11">
        <name>Mn(2+)</name>
        <dbReference type="ChEBI" id="CHEBI:29035"/>
    </cofactor>
    <cofactor evidence="11">
        <name>Ca(2+)</name>
        <dbReference type="ChEBI" id="CHEBI:29108"/>
    </cofactor>
    <text evidence="11">Binds two Mg(2+) per subunit. The magnesium ions form salt bridges with both the protein and the DNA. Can also accept other divalent metal cations, such as Mn(2+) or Ca(2+).</text>
</comment>
<protein>
    <recommendedName>
        <fullName evidence="11">DNA gyrase subunit B</fullName>
        <ecNumber evidence="11">5.6.2.2</ecNumber>
    </recommendedName>
</protein>
<dbReference type="GO" id="GO:0003677">
    <property type="term" value="F:DNA binding"/>
    <property type="evidence" value="ECO:0007669"/>
    <property type="project" value="UniProtKB-KW"/>
</dbReference>
<dbReference type="PRINTS" id="PR00418">
    <property type="entry name" value="TPI2FAMILY"/>
</dbReference>
<evidence type="ECO:0000313" key="13">
    <source>
        <dbReference type="EMBL" id="WNY50527.1"/>
    </source>
</evidence>
<dbReference type="GO" id="GO:0005737">
    <property type="term" value="C:cytoplasm"/>
    <property type="evidence" value="ECO:0007669"/>
    <property type="project" value="UniProtKB-SubCell"/>
</dbReference>
<dbReference type="Pfam" id="PF00204">
    <property type="entry name" value="DNA_gyraseB"/>
    <property type="match status" value="1"/>
</dbReference>
<comment type="catalytic activity">
    <reaction evidence="1 11">
        <text>ATP-dependent breakage, passage and rejoining of double-stranded DNA.</text>
        <dbReference type="EC" id="5.6.2.2"/>
    </reaction>
</comment>
<dbReference type="InterPro" id="IPR002288">
    <property type="entry name" value="DNA_gyrase_B_C"/>
</dbReference>
<dbReference type="GO" id="GO:0005524">
    <property type="term" value="F:ATP binding"/>
    <property type="evidence" value="ECO:0007669"/>
    <property type="project" value="UniProtKB-UniRule"/>
</dbReference>
<comment type="subunit">
    <text evidence="10">Heterotetramer composed of ParC and ParE.</text>
</comment>
<evidence type="ECO:0000256" key="7">
    <source>
        <dbReference type="ARBA" id="ARBA00023029"/>
    </source>
</evidence>
<dbReference type="HAMAP" id="MF_01898">
    <property type="entry name" value="GyrB"/>
    <property type="match status" value="1"/>
</dbReference>
<evidence type="ECO:0000256" key="9">
    <source>
        <dbReference type="ARBA" id="ARBA00023235"/>
    </source>
</evidence>
<dbReference type="RefSeq" id="WP_105124813.1">
    <property type="nucleotide sequence ID" value="NZ_CP118735.1"/>
</dbReference>
<name>A0AA96VIN5_9STRE</name>
<dbReference type="InterPro" id="IPR034160">
    <property type="entry name" value="TOPRIM_GyrB"/>
</dbReference>
<dbReference type="Gene3D" id="3.40.50.670">
    <property type="match status" value="1"/>
</dbReference>
<dbReference type="NCBIfam" id="TIGR01059">
    <property type="entry name" value="gyrB"/>
    <property type="match status" value="1"/>
</dbReference>
<dbReference type="GO" id="GO:0034335">
    <property type="term" value="F:DNA negative supercoiling activity"/>
    <property type="evidence" value="ECO:0007669"/>
    <property type="project" value="UniProtKB-ARBA"/>
</dbReference>
<keyword evidence="8" id="KW-0238">DNA-binding</keyword>
<dbReference type="InterPro" id="IPR001241">
    <property type="entry name" value="Topo_IIA"/>
</dbReference>
<dbReference type="Pfam" id="PF00986">
    <property type="entry name" value="DNA_gyraseB_C"/>
    <property type="match status" value="1"/>
</dbReference>
<dbReference type="GO" id="GO:0006261">
    <property type="term" value="P:DNA-templated DNA replication"/>
    <property type="evidence" value="ECO:0007669"/>
    <property type="project" value="UniProtKB-UniRule"/>
</dbReference>
<keyword evidence="11" id="KW-0963">Cytoplasm</keyword>
<dbReference type="Pfam" id="PF02518">
    <property type="entry name" value="HATPase_c"/>
    <property type="match status" value="1"/>
</dbReference>
<dbReference type="NCBIfam" id="NF011501">
    <property type="entry name" value="PRK14939.1"/>
    <property type="match status" value="1"/>
</dbReference>
<evidence type="ECO:0000256" key="1">
    <source>
        <dbReference type="ARBA" id="ARBA00000185"/>
    </source>
</evidence>
<dbReference type="PANTHER" id="PTHR45866">
    <property type="entry name" value="DNA GYRASE/TOPOISOMERASE SUBUNIT B"/>
    <property type="match status" value="1"/>
</dbReference>
<dbReference type="EMBL" id="CP118735">
    <property type="protein sequence ID" value="WNY50527.1"/>
    <property type="molecule type" value="Genomic_DNA"/>
</dbReference>
<dbReference type="FunFam" id="3.40.50.670:FF:000002">
    <property type="entry name" value="DNA gyrase subunit B"/>
    <property type="match status" value="1"/>
</dbReference>
<feature type="binding site" evidence="11">
    <location>
        <position position="508"/>
    </location>
    <ligand>
        <name>Mg(2+)</name>
        <dbReference type="ChEBI" id="CHEBI:18420"/>
        <label>2</label>
    </ligand>
</feature>
<comment type="subcellular location">
    <subcellularLocation>
        <location evidence="11">Cytoplasm</location>
    </subcellularLocation>
</comment>
<dbReference type="EC" id="5.6.2.2" evidence="11"/>
<proteinExistence type="inferred from homology"/>
<dbReference type="PANTHER" id="PTHR45866:SF1">
    <property type="entry name" value="DNA GYRASE SUBUNIT B, MITOCHONDRIAL"/>
    <property type="match status" value="1"/>
</dbReference>
<dbReference type="InterPro" id="IPR013506">
    <property type="entry name" value="Topo_IIA_bsu_dom2"/>
</dbReference>
<feature type="binding site" evidence="11">
    <location>
        <position position="510"/>
    </location>
    <ligand>
        <name>Mg(2+)</name>
        <dbReference type="ChEBI" id="CHEBI:18420"/>
        <label>2</label>
    </ligand>
</feature>
<keyword evidence="4 11" id="KW-0547">Nucleotide-binding</keyword>
<dbReference type="InterPro" id="IPR011557">
    <property type="entry name" value="GyrB"/>
</dbReference>
<organism evidence="13">
    <name type="scientific">Streptococcus iners</name>
    <dbReference type="NCBI Taxonomy" id="3028084"/>
    <lineage>
        <taxon>Bacteria</taxon>
        <taxon>Bacillati</taxon>
        <taxon>Bacillota</taxon>
        <taxon>Bacilli</taxon>
        <taxon>Lactobacillales</taxon>
        <taxon>Streptococcaceae</taxon>
        <taxon>Streptococcus</taxon>
    </lineage>
</organism>
<feature type="site" description="Interaction with DNA" evidence="11">
    <location>
        <position position="460"/>
    </location>
</feature>
<feature type="site" description="Interaction with DNA" evidence="11">
    <location>
        <position position="463"/>
    </location>
</feature>
<comment type="similarity">
    <text evidence="2 11">Belongs to the type II topoisomerase GyrB family.</text>
</comment>
<dbReference type="GO" id="GO:0005694">
    <property type="term" value="C:chromosome"/>
    <property type="evidence" value="ECO:0007669"/>
    <property type="project" value="InterPro"/>
</dbReference>
<evidence type="ECO:0000256" key="6">
    <source>
        <dbReference type="ARBA" id="ARBA00022842"/>
    </source>
</evidence>
<dbReference type="GO" id="GO:0006265">
    <property type="term" value="P:DNA topological change"/>
    <property type="evidence" value="ECO:0007669"/>
    <property type="project" value="UniProtKB-UniRule"/>
</dbReference>
<evidence type="ECO:0000256" key="2">
    <source>
        <dbReference type="ARBA" id="ARBA00010708"/>
    </source>
</evidence>
<dbReference type="PROSITE" id="PS50880">
    <property type="entry name" value="TOPRIM"/>
    <property type="match status" value="1"/>
</dbReference>
<comment type="miscellaneous">
    <text evidence="11">Few gyrases are as efficient as E.coli at forming negative supercoils. Not all organisms have 2 type II topoisomerases; in organisms with a single type II topoisomerase this enzyme also has to decatenate newly replicated chromosomes.</text>
</comment>
<dbReference type="PROSITE" id="PS00177">
    <property type="entry name" value="TOPOISOMERASE_II"/>
    <property type="match status" value="1"/>
</dbReference>
<dbReference type="InterPro" id="IPR013760">
    <property type="entry name" value="Topo_IIA-like_dom_sf"/>
</dbReference>
<dbReference type="SMART" id="SM00387">
    <property type="entry name" value="HATPase_c"/>
    <property type="match status" value="1"/>
</dbReference>
<dbReference type="GO" id="GO:0046872">
    <property type="term" value="F:metal ion binding"/>
    <property type="evidence" value="ECO:0007669"/>
    <property type="project" value="UniProtKB-KW"/>
</dbReference>
<dbReference type="InterPro" id="IPR036890">
    <property type="entry name" value="HATPase_C_sf"/>
</dbReference>
<keyword evidence="6 11" id="KW-0460">Magnesium</keyword>
<evidence type="ECO:0000256" key="11">
    <source>
        <dbReference type="HAMAP-Rule" id="MF_01898"/>
    </source>
</evidence>
<dbReference type="KEGG" id="sins:PW252_08095"/>
<dbReference type="Gene3D" id="3.30.565.10">
    <property type="entry name" value="Histidine kinase-like ATPase, C-terminal domain"/>
    <property type="match status" value="1"/>
</dbReference>
<dbReference type="SMART" id="SM00433">
    <property type="entry name" value="TOP2c"/>
    <property type="match status" value="1"/>
</dbReference>
<dbReference type="InterPro" id="IPR020568">
    <property type="entry name" value="Ribosomal_Su5_D2-typ_SF"/>
</dbReference>
<dbReference type="InterPro" id="IPR006171">
    <property type="entry name" value="TOPRIM_dom"/>
</dbReference>
<gene>
    <name evidence="11 13" type="primary">gyrB</name>
    <name evidence="13" type="ORF">PW252_08095</name>
</gene>
<dbReference type="InterPro" id="IPR013759">
    <property type="entry name" value="Topo_IIA_B_C"/>
</dbReference>
<keyword evidence="9 11" id="KW-0413">Isomerase</keyword>
<dbReference type="InterPro" id="IPR014721">
    <property type="entry name" value="Ribsml_uS5_D2-typ_fold_subgr"/>
</dbReference>
<comment type="subunit">
    <text evidence="11">Heterotetramer, composed of two GyrA and two GyrB chains. In the heterotetramer, GyrA contains the active site tyrosine that forms a transient covalent intermediate with DNA, while GyrB binds cofactors and catalyzes ATP hydrolysis.</text>
</comment>
<dbReference type="CDD" id="cd00822">
    <property type="entry name" value="TopoII_Trans_DNA_gyrase"/>
    <property type="match status" value="1"/>
</dbReference>
<dbReference type="SUPFAM" id="SSF54211">
    <property type="entry name" value="Ribosomal protein S5 domain 2-like"/>
    <property type="match status" value="1"/>
</dbReference>
<evidence type="ECO:0000256" key="3">
    <source>
        <dbReference type="ARBA" id="ARBA00022723"/>
    </source>
</evidence>
<comment type="function">
    <text evidence="11">A type II topoisomerase that negatively supercoils closed circular double-stranded (ds) DNA in an ATP-dependent manner to modulate DNA topology and maintain chromosomes in an underwound state. Negative supercoiling favors strand separation, and DNA replication, transcription, recombination and repair, all of which involve strand separation. Also able to catalyze the interconversion of other topological isomers of dsDNA rings, including catenanes and knotted rings. Type II topoisomerases break and join 2 DNA strands simultaneously in an ATP-dependent manner.</text>
</comment>
<dbReference type="CDD" id="cd03366">
    <property type="entry name" value="TOPRIM_TopoIIA_GyrB"/>
    <property type="match status" value="1"/>
</dbReference>
<keyword evidence="5 11" id="KW-0067">ATP-binding</keyword>
<evidence type="ECO:0000256" key="10">
    <source>
        <dbReference type="ARBA" id="ARBA00063644"/>
    </source>
</evidence>
<feature type="binding site" evidence="11">
    <location>
        <position position="508"/>
    </location>
    <ligand>
        <name>Mg(2+)</name>
        <dbReference type="ChEBI" id="CHEBI:18420"/>
        <label>1</label>
        <note>catalytic</note>
    </ligand>
</feature>
<feature type="binding site" evidence="11">
    <location>
        <position position="435"/>
    </location>
    <ligand>
        <name>Mg(2+)</name>
        <dbReference type="ChEBI" id="CHEBI:18420"/>
        <label>1</label>
        <note>catalytic</note>
    </ligand>
</feature>
<accession>A0AA96VIN5</accession>
<dbReference type="CDD" id="cd16928">
    <property type="entry name" value="HATPase_GyrB-like"/>
    <property type="match status" value="1"/>
</dbReference>
<dbReference type="FunFam" id="3.30.230.10:FF:000005">
    <property type="entry name" value="DNA gyrase subunit B"/>
    <property type="match status" value="1"/>
</dbReference>
<dbReference type="InterPro" id="IPR000565">
    <property type="entry name" value="Topo_IIA_B"/>
</dbReference>
<dbReference type="InterPro" id="IPR003594">
    <property type="entry name" value="HATPase_dom"/>
</dbReference>
<feature type="domain" description="Toprim" evidence="12">
    <location>
        <begin position="429"/>
        <end position="543"/>
    </location>
</feature>
<reference evidence="13" key="1">
    <citation type="submission" date="2023-02" db="EMBL/GenBank/DDBJ databases">
        <title>Streptococcus sp. Genome Sequencing and Assembly.</title>
        <authorList>
            <person name="Shore S.M."/>
            <person name="Nicholson T.L."/>
        </authorList>
    </citation>
    <scope>NUCLEOTIDE SEQUENCE</scope>
    <source>
        <strain evidence="13">29887</strain>
    </source>
</reference>
<keyword evidence="7 11" id="KW-0799">Topoisomerase</keyword>
<dbReference type="InterPro" id="IPR018522">
    <property type="entry name" value="TopoIIA_CS"/>
</dbReference>
<evidence type="ECO:0000256" key="5">
    <source>
        <dbReference type="ARBA" id="ARBA00022840"/>
    </source>
</evidence>
<dbReference type="Gene3D" id="3.30.230.10">
    <property type="match status" value="1"/>
</dbReference>
<dbReference type="NCBIfam" id="NF004189">
    <property type="entry name" value="PRK05644.1"/>
    <property type="match status" value="1"/>
</dbReference>
<dbReference type="SUPFAM" id="SSF55874">
    <property type="entry name" value="ATPase domain of HSP90 chaperone/DNA topoisomerase II/histidine kinase"/>
    <property type="match status" value="1"/>
</dbReference>
<evidence type="ECO:0000256" key="8">
    <source>
        <dbReference type="ARBA" id="ARBA00023125"/>
    </source>
</evidence>
<evidence type="ECO:0000256" key="4">
    <source>
        <dbReference type="ARBA" id="ARBA00022741"/>
    </source>
</evidence>
<dbReference type="SUPFAM" id="SSF56719">
    <property type="entry name" value="Type II DNA topoisomerase"/>
    <property type="match status" value="1"/>
</dbReference>
<dbReference type="FunFam" id="3.30.565.10:FF:000002">
    <property type="entry name" value="DNA gyrase subunit B"/>
    <property type="match status" value="1"/>
</dbReference>
<keyword evidence="3 11" id="KW-0479">Metal-binding</keyword>
<dbReference type="Pfam" id="PF01751">
    <property type="entry name" value="Toprim"/>
    <property type="match status" value="1"/>
</dbReference>
<sequence length="650" mass="72563">MTEEIKDLQEKAQEYDASQIQVLEGLEAVRMRPGMYIGTTSKEGLHHLVWEIVDNSIDEALAGFASKIEVYIEPDNSITVVDNGRGIPVDIQEKTGRPAVETVFTVLHAGGKFGGGGYKVSGGLHGVGSSVVNALSTQLDVHVYKNGQVYFQEYRRGEVVADLKIVGETDRTGTTVHFTPDPEIFTETTEFEFAKLNKRIQELAFLNRGLNLSITDKREGMEQTKEYHYEGGIASYVEYLNENKDVIFETPIYTEGEMDDITVEVAMQYTTSYHENVVSFANNIHTHEGGTHEQGFRTALTRVINDYAKKNKILKENDDNLTGEDVREGLTAVISVKHPGPQFEGQTKTKLGNSEVVKITNRLFSDAFSEFLLEHPQIARRIVDKGIVAAKARIAAKRAREVTRKKSGLEISNLPGKLADCSSNDATKTELFIVEGDSAGGSAKSGRDREFQAILPIRGKILNVEKASMDKILANEEIRSLFTAMGTGFGADFDVEKARYQKLVIMTDADVDGAHIRTLLLTLFYRYMRPIVEAGYVYIAQPPIYGVKVGSEIKEYIQPGANQEQELQEALERHSTGRSKPTIQRYKGLGEMDDHQLWETTMNPENRLMARVSVDDAAEADKIFDMLMGDKVEPRREFIEENAVYSTLDV</sequence>
<dbReference type="PRINTS" id="PR01159">
    <property type="entry name" value="DNAGYRASEB"/>
</dbReference>